<feature type="transmembrane region" description="Helical" evidence="6">
    <location>
        <begin position="127"/>
        <end position="151"/>
    </location>
</feature>
<reference evidence="8" key="1">
    <citation type="submission" date="2015-05" db="EMBL/GenBank/DDBJ databases">
        <authorList>
            <person name="Fogelqvist Johan"/>
        </authorList>
    </citation>
    <scope>NUCLEOTIDE SEQUENCE [LARGE SCALE GENOMIC DNA]</scope>
</reference>
<evidence type="ECO:0000256" key="2">
    <source>
        <dbReference type="ARBA" id="ARBA00008974"/>
    </source>
</evidence>
<dbReference type="Gene3D" id="1.10.4160.10">
    <property type="entry name" value="Hydantoin permease"/>
    <property type="match status" value="1"/>
</dbReference>
<dbReference type="GO" id="GO:0015205">
    <property type="term" value="F:nucleobase transmembrane transporter activity"/>
    <property type="evidence" value="ECO:0007669"/>
    <property type="project" value="TreeGrafter"/>
</dbReference>
<evidence type="ECO:0000256" key="5">
    <source>
        <dbReference type="ARBA" id="ARBA00023136"/>
    </source>
</evidence>
<sequence>MDTSGAPSRQRFHGSKAKYWANKMAVEQTEEGLSTAQLMLINHDLKPVETARRVWGPWNFCGYWIADCLNINTLMIASSMTVSGMAWWQAWIAIICGYSFAGIFVVLVARIGAVYHISFPVVCRSSFGIWGSLFPVLNRTVMACVWVSIFFRGSKPSDTCLIGGYLQPRPAREP</sequence>
<evidence type="ECO:0000256" key="6">
    <source>
        <dbReference type="SAM" id="Phobius"/>
    </source>
</evidence>
<comment type="subcellular location">
    <subcellularLocation>
        <location evidence="1">Membrane</location>
        <topology evidence="1">Multi-pass membrane protein</topology>
    </subcellularLocation>
</comment>
<dbReference type="AlphaFoldDB" id="A0A0G4MU26"/>
<evidence type="ECO:0000313" key="8">
    <source>
        <dbReference type="Proteomes" id="UP000045706"/>
    </source>
</evidence>
<dbReference type="PANTHER" id="PTHR30618">
    <property type="entry name" value="NCS1 FAMILY PURINE/PYRIMIDINE TRANSPORTER"/>
    <property type="match status" value="1"/>
</dbReference>
<keyword evidence="5 6" id="KW-0472">Membrane</keyword>
<dbReference type="GO" id="GO:0005886">
    <property type="term" value="C:plasma membrane"/>
    <property type="evidence" value="ECO:0007669"/>
    <property type="project" value="TreeGrafter"/>
</dbReference>
<keyword evidence="4 6" id="KW-1133">Transmembrane helix</keyword>
<dbReference type="EMBL" id="CVQI01030557">
    <property type="protein sequence ID" value="CRK37719.1"/>
    <property type="molecule type" value="Genomic_DNA"/>
</dbReference>
<accession>A0A0G4MU26</accession>
<evidence type="ECO:0000256" key="1">
    <source>
        <dbReference type="ARBA" id="ARBA00004141"/>
    </source>
</evidence>
<dbReference type="InterPro" id="IPR001248">
    <property type="entry name" value="Pur-cyt_permease"/>
</dbReference>
<name>A0A0G4MU26_VERLO</name>
<keyword evidence="3 6" id="KW-0812">Transmembrane</keyword>
<feature type="transmembrane region" description="Helical" evidence="6">
    <location>
        <begin position="90"/>
        <end position="115"/>
    </location>
</feature>
<evidence type="ECO:0000313" key="7">
    <source>
        <dbReference type="EMBL" id="CRK37719.1"/>
    </source>
</evidence>
<gene>
    <name evidence="7" type="ORF">BN1723_015232</name>
</gene>
<evidence type="ECO:0000256" key="3">
    <source>
        <dbReference type="ARBA" id="ARBA00022692"/>
    </source>
</evidence>
<protein>
    <recommendedName>
        <fullName evidence="9">Amino acid permease/ SLC12A domain-containing protein</fullName>
    </recommendedName>
</protein>
<dbReference type="Pfam" id="PF02133">
    <property type="entry name" value="Transp_cyt_pur"/>
    <property type="match status" value="1"/>
</dbReference>
<comment type="similarity">
    <text evidence="2">Belongs to the purine-cytosine permease (2.A.39) family.</text>
</comment>
<evidence type="ECO:0008006" key="9">
    <source>
        <dbReference type="Google" id="ProtNLM"/>
    </source>
</evidence>
<proteinExistence type="inferred from homology"/>
<dbReference type="InterPro" id="IPR045225">
    <property type="entry name" value="Uracil/uridine/allantoin_perm"/>
</dbReference>
<dbReference type="Proteomes" id="UP000045706">
    <property type="component" value="Unassembled WGS sequence"/>
</dbReference>
<dbReference type="PANTHER" id="PTHR30618:SF2">
    <property type="entry name" value="ALLANTOIN PERMEASE-RELATED"/>
    <property type="match status" value="1"/>
</dbReference>
<evidence type="ECO:0000256" key="4">
    <source>
        <dbReference type="ARBA" id="ARBA00022989"/>
    </source>
</evidence>
<organism evidence="7 8">
    <name type="scientific">Verticillium longisporum</name>
    <name type="common">Verticillium dahliae var. longisporum</name>
    <dbReference type="NCBI Taxonomy" id="100787"/>
    <lineage>
        <taxon>Eukaryota</taxon>
        <taxon>Fungi</taxon>
        <taxon>Dikarya</taxon>
        <taxon>Ascomycota</taxon>
        <taxon>Pezizomycotina</taxon>
        <taxon>Sordariomycetes</taxon>
        <taxon>Hypocreomycetidae</taxon>
        <taxon>Glomerellales</taxon>
        <taxon>Plectosphaerellaceae</taxon>
        <taxon>Verticillium</taxon>
    </lineage>
</organism>